<evidence type="ECO:0000256" key="1">
    <source>
        <dbReference type="SAM" id="MobiDB-lite"/>
    </source>
</evidence>
<accession>A0A175W632</accession>
<keyword evidence="3" id="KW-1185">Reference proteome</keyword>
<feature type="region of interest" description="Disordered" evidence="1">
    <location>
        <begin position="124"/>
        <end position="215"/>
    </location>
</feature>
<feature type="region of interest" description="Disordered" evidence="1">
    <location>
        <begin position="29"/>
        <end position="48"/>
    </location>
</feature>
<reference evidence="2 3" key="1">
    <citation type="journal article" date="2016" name="Genome Announc.">
        <title>Genome Sequence of Madurella mycetomatis mm55, Isolated from a Human Mycetoma Case in Sudan.</title>
        <authorList>
            <person name="Smit S."/>
            <person name="Derks M.F."/>
            <person name="Bervoets S."/>
            <person name="Fahal A."/>
            <person name="van Leeuwen W."/>
            <person name="van Belkum A."/>
            <person name="van de Sande W.W."/>
        </authorList>
    </citation>
    <scope>NUCLEOTIDE SEQUENCE [LARGE SCALE GENOMIC DNA]</scope>
    <source>
        <strain evidence="3">mm55</strain>
    </source>
</reference>
<dbReference type="VEuPathDB" id="FungiDB:MMYC01_205113"/>
<feature type="compositionally biased region" description="Low complexity" evidence="1">
    <location>
        <begin position="126"/>
        <end position="137"/>
    </location>
</feature>
<feature type="non-terminal residue" evidence="2">
    <location>
        <position position="359"/>
    </location>
</feature>
<feature type="compositionally biased region" description="Basic and acidic residues" evidence="1">
    <location>
        <begin position="247"/>
        <end position="256"/>
    </location>
</feature>
<evidence type="ECO:0000313" key="2">
    <source>
        <dbReference type="EMBL" id="KXX78921.1"/>
    </source>
</evidence>
<feature type="compositionally biased region" description="Basic and acidic residues" evidence="1">
    <location>
        <begin position="286"/>
        <end position="295"/>
    </location>
</feature>
<feature type="compositionally biased region" description="Polar residues" evidence="1">
    <location>
        <begin position="81"/>
        <end position="92"/>
    </location>
</feature>
<protein>
    <submittedName>
        <fullName evidence="2">SCO-spondin</fullName>
    </submittedName>
</protein>
<feature type="compositionally biased region" description="Polar residues" evidence="1">
    <location>
        <begin position="177"/>
        <end position="186"/>
    </location>
</feature>
<name>A0A175W632_9PEZI</name>
<feature type="region of interest" description="Disordered" evidence="1">
    <location>
        <begin position="81"/>
        <end position="100"/>
    </location>
</feature>
<comment type="caution">
    <text evidence="2">The sequence shown here is derived from an EMBL/GenBank/DDBJ whole genome shotgun (WGS) entry which is preliminary data.</text>
</comment>
<evidence type="ECO:0000313" key="3">
    <source>
        <dbReference type="Proteomes" id="UP000078237"/>
    </source>
</evidence>
<gene>
    <name evidence="2" type="ORF">MMYC01_205113</name>
</gene>
<dbReference type="Proteomes" id="UP000078237">
    <property type="component" value="Unassembled WGS sequence"/>
</dbReference>
<feature type="compositionally biased region" description="Polar residues" evidence="1">
    <location>
        <begin position="138"/>
        <end position="155"/>
    </location>
</feature>
<dbReference type="AlphaFoldDB" id="A0A175W632"/>
<sequence>MPPKTREYYLARSPGRDFAWFSFRTLAAPQHPKSKAEPTPTYSVPKPRRTKMQQVADASEDAFMPPADVSAVVGAATAQSIEAGPNTSTPEQLGSGYAGPWSEWYVSEDRNYFWRARQTPDETWDYQYTPGYQQPQPRSGSLTSAAQQEPSTSFPGPSAVGAGRTRDPASPKCSWPTIITTSTGQQTELSTSSTRTLTTLDKEVDDGSKQATSSALVPLVITAKSPPARSTRSKRPVGPVMRLLQEGRSRKARSEVNKSTAVIPTAGGGASTPAPKASSKAKGKAKLLEQDDSAVKKNSNNSAALTKARLANAKKLHSKVKSEKELKVDSKRRVRVWLKGLEVDRTPIPLDEEGFSYLV</sequence>
<dbReference type="EMBL" id="LCTW02000103">
    <property type="protein sequence ID" value="KXX78921.1"/>
    <property type="molecule type" value="Genomic_DNA"/>
</dbReference>
<dbReference type="OrthoDB" id="4571639at2759"/>
<feature type="region of interest" description="Disordered" evidence="1">
    <location>
        <begin position="247"/>
        <end position="305"/>
    </location>
</feature>
<organism evidence="2 3">
    <name type="scientific">Madurella mycetomatis</name>
    <dbReference type="NCBI Taxonomy" id="100816"/>
    <lineage>
        <taxon>Eukaryota</taxon>
        <taxon>Fungi</taxon>
        <taxon>Dikarya</taxon>
        <taxon>Ascomycota</taxon>
        <taxon>Pezizomycotina</taxon>
        <taxon>Sordariomycetes</taxon>
        <taxon>Sordariomycetidae</taxon>
        <taxon>Sordariales</taxon>
        <taxon>Sordariales incertae sedis</taxon>
        <taxon>Madurella</taxon>
    </lineage>
</organism>
<feature type="compositionally biased region" description="Low complexity" evidence="1">
    <location>
        <begin position="187"/>
        <end position="199"/>
    </location>
</feature>
<proteinExistence type="predicted"/>